<keyword evidence="6" id="KW-1185">Reference proteome</keyword>
<keyword evidence="1" id="KW-0285">Flavoprotein</keyword>
<dbReference type="PANTHER" id="PTHR43098:SF5">
    <property type="entry name" value="DUAL-FUNCTIONAL MONOOXYGENASE_METHYLTRANSFERASE PSOF"/>
    <property type="match status" value="1"/>
</dbReference>
<dbReference type="GO" id="GO:0016491">
    <property type="term" value="F:oxidoreductase activity"/>
    <property type="evidence" value="ECO:0007669"/>
    <property type="project" value="UniProtKB-KW"/>
</dbReference>
<dbReference type="OrthoDB" id="312624at2"/>
<keyword evidence="2" id="KW-0274">FAD</keyword>
<reference evidence="5 6" key="1">
    <citation type="submission" date="2019-01" db="EMBL/GenBank/DDBJ databases">
        <authorList>
            <person name="Chen W.-M."/>
        </authorList>
    </citation>
    <scope>NUCLEOTIDE SEQUENCE [LARGE SCALE GENOMIC DNA]</scope>
    <source>
        <strain evidence="5 6">TLA-22</strain>
    </source>
</reference>
<evidence type="ECO:0000256" key="4">
    <source>
        <dbReference type="ARBA" id="ARBA00023002"/>
    </source>
</evidence>
<protein>
    <submittedName>
        <fullName evidence="5">NAD(P)/FAD-dependent oxidoreductase</fullName>
    </submittedName>
</protein>
<keyword evidence="4" id="KW-0560">Oxidoreductase</keyword>
<gene>
    <name evidence="5" type="ORF">ENE74_15780</name>
</gene>
<proteinExistence type="predicted"/>
<evidence type="ECO:0000313" key="6">
    <source>
        <dbReference type="Proteomes" id="UP000282977"/>
    </source>
</evidence>
<evidence type="ECO:0000256" key="3">
    <source>
        <dbReference type="ARBA" id="ARBA00022857"/>
    </source>
</evidence>
<name>A0A437J413_9SPHN</name>
<dbReference type="PANTHER" id="PTHR43098">
    <property type="entry name" value="L-ORNITHINE N(5)-MONOOXYGENASE-RELATED"/>
    <property type="match status" value="1"/>
</dbReference>
<organism evidence="5 6">
    <name type="scientific">Sphingobium algorifonticola</name>
    <dbReference type="NCBI Taxonomy" id="2008318"/>
    <lineage>
        <taxon>Bacteria</taxon>
        <taxon>Pseudomonadati</taxon>
        <taxon>Pseudomonadota</taxon>
        <taxon>Alphaproteobacteria</taxon>
        <taxon>Sphingomonadales</taxon>
        <taxon>Sphingomonadaceae</taxon>
        <taxon>Sphingobium</taxon>
    </lineage>
</organism>
<accession>A0A437J413</accession>
<dbReference type="PRINTS" id="PR00411">
    <property type="entry name" value="PNDRDTASEI"/>
</dbReference>
<dbReference type="EMBL" id="RZUL01000008">
    <property type="protein sequence ID" value="RVT39321.1"/>
    <property type="molecule type" value="Genomic_DNA"/>
</dbReference>
<dbReference type="Pfam" id="PF13738">
    <property type="entry name" value="Pyr_redox_3"/>
    <property type="match status" value="1"/>
</dbReference>
<dbReference type="Gene3D" id="3.50.50.60">
    <property type="entry name" value="FAD/NAD(P)-binding domain"/>
    <property type="match status" value="2"/>
</dbReference>
<dbReference type="AlphaFoldDB" id="A0A437J413"/>
<dbReference type="InterPro" id="IPR050775">
    <property type="entry name" value="FAD-binding_Monooxygenases"/>
</dbReference>
<keyword evidence="3" id="KW-0521">NADP</keyword>
<evidence type="ECO:0000256" key="1">
    <source>
        <dbReference type="ARBA" id="ARBA00022630"/>
    </source>
</evidence>
<dbReference type="SUPFAM" id="SSF51905">
    <property type="entry name" value="FAD/NAD(P)-binding domain"/>
    <property type="match status" value="2"/>
</dbReference>
<sequence>MDEQGPTLDAVIIGAGFGGLRMLHQLLQAGKTVQVLEAGTDVGGTWYWNRYPGARTDSESWGYCYEFSDELVDDWTWSERLPGQDEVLRYLQHVADRFDLKRHIRFSNRVASAIFEEKSSVWVVTTEAGDHFRCRYLVSATGVLSVPKKPDFPGLESFKGEHYFAPQWPKEDVSFEGKRVAIIGSAATAIQILPIVAHAAEHVYYFQRTPNYVLPGRNFNIHAAQGRHFKNNRAEVFDTRRRHPFGLPMKMSGRTYDSVNDEERNRIFEAGWEEGGFHYCFDTFDDIMTDKRSNDAAAEFVRRKIRSIVKDPETAAKLTPNYTFFAKRPPSGHFYYETFNRSNVTLVDVAANPITSVTETGVRTDLAEYDVDMIIFAIGFDAGTGPLMAIDVRGRDGASIQEKWKDGPATYMGLMMEKFPNLFMIMGPQSPFGNIPTIIESEVDWISKVMANNDIIGGAVEPTIEAEEDWNRKLEMIYNATLLPAGVALKTWFLGANVAGKPASVLFFFGGVNAFIEAIHEVADNGMPGLQFHEPVSETA</sequence>
<evidence type="ECO:0000313" key="5">
    <source>
        <dbReference type="EMBL" id="RVT39321.1"/>
    </source>
</evidence>
<comment type="caution">
    <text evidence="5">The sequence shown here is derived from an EMBL/GenBank/DDBJ whole genome shotgun (WGS) entry which is preliminary data.</text>
</comment>
<evidence type="ECO:0000256" key="2">
    <source>
        <dbReference type="ARBA" id="ARBA00022827"/>
    </source>
</evidence>
<dbReference type="Proteomes" id="UP000282977">
    <property type="component" value="Unassembled WGS sequence"/>
</dbReference>
<dbReference type="InterPro" id="IPR036188">
    <property type="entry name" value="FAD/NAD-bd_sf"/>
</dbReference>